<name>A0AAP4D739_9ENTR</name>
<feature type="domain" description="N-acetyltransferase" evidence="1">
    <location>
        <begin position="1"/>
        <end position="147"/>
    </location>
</feature>
<accession>A0AAP4D739</accession>
<sequence>MIIQEVLHNKKDYLELLLLGDEQEDMIDRYLDAGRMFKLDDNGVKCIAVVLALNSHECELKNIATDPASQRKGYGKAMIEFLKKTYFTSFNTMYVGTGDVPSTLDFYQRCGFVESHRVKDFFIDNYDHPIFEGGIQLRDMVYLKQTR</sequence>
<protein>
    <submittedName>
        <fullName evidence="2">GNAT family N-acetyltransferase</fullName>
    </submittedName>
</protein>
<dbReference type="PROSITE" id="PS51186">
    <property type="entry name" value="GNAT"/>
    <property type="match status" value="1"/>
</dbReference>
<organism evidence="2 3">
    <name type="scientific">Lelliottia wanjuensis</name>
    <dbReference type="NCBI Taxonomy" id="3050585"/>
    <lineage>
        <taxon>Bacteria</taxon>
        <taxon>Pseudomonadati</taxon>
        <taxon>Pseudomonadota</taxon>
        <taxon>Gammaproteobacteria</taxon>
        <taxon>Enterobacterales</taxon>
        <taxon>Enterobacteriaceae</taxon>
        <taxon>Lelliottia</taxon>
    </lineage>
</organism>
<evidence type="ECO:0000313" key="3">
    <source>
        <dbReference type="Proteomes" id="UP001223214"/>
    </source>
</evidence>
<reference evidence="2 3" key="1">
    <citation type="submission" date="2023-06" db="EMBL/GenBank/DDBJ databases">
        <title>Identification and characterization of antibiotic-resistant Gram-negative bacteria.</title>
        <authorList>
            <person name="Cho G.-S."/>
            <person name="Lee J."/>
            <person name="Tai E."/>
            <person name="Jeong S."/>
            <person name="Kim I."/>
            <person name="Kim B.-E."/>
            <person name="Jeong M.-I."/>
            <person name="Oh K.-K."/>
            <person name="Franz C.M.A.P."/>
        </authorList>
    </citation>
    <scope>NUCLEOTIDE SEQUENCE [LARGE SCALE GENOMIC DNA]</scope>
    <source>
        <strain evidence="2 3">V106_12</strain>
    </source>
</reference>
<dbReference type="RefSeq" id="WP_285145308.1">
    <property type="nucleotide sequence ID" value="NZ_JASSOL010000037.1"/>
</dbReference>
<dbReference type="GO" id="GO:0016747">
    <property type="term" value="F:acyltransferase activity, transferring groups other than amino-acyl groups"/>
    <property type="evidence" value="ECO:0007669"/>
    <property type="project" value="InterPro"/>
</dbReference>
<dbReference type="InterPro" id="IPR016181">
    <property type="entry name" value="Acyl_CoA_acyltransferase"/>
</dbReference>
<dbReference type="Gene3D" id="3.40.630.30">
    <property type="match status" value="1"/>
</dbReference>
<proteinExistence type="predicted"/>
<comment type="caution">
    <text evidence="2">The sequence shown here is derived from an EMBL/GenBank/DDBJ whole genome shotgun (WGS) entry which is preliminary data.</text>
</comment>
<dbReference type="CDD" id="cd04301">
    <property type="entry name" value="NAT_SF"/>
    <property type="match status" value="1"/>
</dbReference>
<dbReference type="EMBL" id="JASSOM010000061">
    <property type="protein sequence ID" value="MDK9364690.1"/>
    <property type="molecule type" value="Genomic_DNA"/>
</dbReference>
<keyword evidence="3" id="KW-1185">Reference proteome</keyword>
<dbReference type="Proteomes" id="UP001223214">
    <property type="component" value="Unassembled WGS sequence"/>
</dbReference>
<dbReference type="AlphaFoldDB" id="A0AAP4D739"/>
<dbReference type="InterPro" id="IPR000182">
    <property type="entry name" value="GNAT_dom"/>
</dbReference>
<gene>
    <name evidence="2" type="ORF">QQF32_15950</name>
</gene>
<evidence type="ECO:0000259" key="1">
    <source>
        <dbReference type="PROSITE" id="PS51186"/>
    </source>
</evidence>
<dbReference type="Pfam" id="PF13508">
    <property type="entry name" value="Acetyltransf_7"/>
    <property type="match status" value="1"/>
</dbReference>
<dbReference type="SUPFAM" id="SSF55729">
    <property type="entry name" value="Acyl-CoA N-acyltransferases (Nat)"/>
    <property type="match status" value="1"/>
</dbReference>
<evidence type="ECO:0000313" key="2">
    <source>
        <dbReference type="EMBL" id="MDK9364690.1"/>
    </source>
</evidence>